<dbReference type="RefSeq" id="WP_010666983.1">
    <property type="nucleotide sequence ID" value="NZ_AP023410.1"/>
</dbReference>
<evidence type="ECO:0000259" key="2">
    <source>
        <dbReference type="Pfam" id="PF05036"/>
    </source>
</evidence>
<dbReference type="Gene3D" id="2.40.40.10">
    <property type="entry name" value="RlpA-like domain"/>
    <property type="match status" value="1"/>
</dbReference>
<dbReference type="Pfam" id="PF05036">
    <property type="entry name" value="SPOR"/>
    <property type="match status" value="1"/>
</dbReference>
<reference evidence="3 4" key="1">
    <citation type="journal article" date="2011" name="Microbiology">
        <title>Transcriptome response to different carbon sources in Acetobacter aceti.</title>
        <authorList>
            <person name="Sakurai K."/>
            <person name="Arai H."/>
            <person name="Ishii M."/>
            <person name="Igarashi Y."/>
        </authorList>
    </citation>
    <scope>NUCLEOTIDE SEQUENCE [LARGE SCALE GENOMIC DNA]</scope>
    <source>
        <strain evidence="3 4">NBRC 14818</strain>
    </source>
</reference>
<feature type="domain" description="RlpA-like protein double-psi beta-barrel" evidence="1">
    <location>
        <begin position="84"/>
        <end position="148"/>
    </location>
</feature>
<gene>
    <name evidence="3" type="ORF">EMQ_0535</name>
</gene>
<protein>
    <recommendedName>
        <fullName evidence="5">Endolytic peptidoglycan transglycosylase RlpA</fullName>
    </recommendedName>
</protein>
<dbReference type="GO" id="GO:0042834">
    <property type="term" value="F:peptidoglycan binding"/>
    <property type="evidence" value="ECO:0007669"/>
    <property type="project" value="InterPro"/>
</dbReference>
<dbReference type="SUPFAM" id="SSF110997">
    <property type="entry name" value="Sporulation related repeat"/>
    <property type="match status" value="1"/>
</dbReference>
<dbReference type="InterPro" id="IPR007730">
    <property type="entry name" value="SPOR-like_dom"/>
</dbReference>
<dbReference type="Proteomes" id="UP000516424">
    <property type="component" value="Chromosome"/>
</dbReference>
<dbReference type="CDD" id="cd22268">
    <property type="entry name" value="DPBB_RlpA-like"/>
    <property type="match status" value="1"/>
</dbReference>
<feature type="domain" description="SPOR" evidence="2">
    <location>
        <begin position="231"/>
        <end position="291"/>
    </location>
</feature>
<evidence type="ECO:0000313" key="4">
    <source>
        <dbReference type="Proteomes" id="UP000516424"/>
    </source>
</evidence>
<accession>A0AB33IGF1</accession>
<organism evidence="3 4">
    <name type="scientific">Acetobacter aceti NBRC 14818</name>
    <dbReference type="NCBI Taxonomy" id="887700"/>
    <lineage>
        <taxon>Bacteria</taxon>
        <taxon>Pseudomonadati</taxon>
        <taxon>Pseudomonadota</taxon>
        <taxon>Alphaproteobacteria</taxon>
        <taxon>Acetobacterales</taxon>
        <taxon>Acetobacteraceae</taxon>
        <taxon>Acetobacter</taxon>
        <taxon>Acetobacter subgen. Acetobacter</taxon>
    </lineage>
</organism>
<evidence type="ECO:0008006" key="5">
    <source>
        <dbReference type="Google" id="ProtNLM"/>
    </source>
</evidence>
<sequence length="302" mass="32108">MKLPVCRARSQSVSRSAARWLIPGTAILLSACHKPAPPLPSAHIHYEVGPAYNQDGVWRYPRQEFAWRESGLAVVDGDTSPHITADGEIYDPKAMTGSHPTLQLPVQVTVRNLDNGRQIEVRLNDRGPKQRGRLISLTPQAAAAIGMGRDPARVEVIENELPSRIFAETLPGGPLLDMKAAPVGTVQTEALDTAAMPQTASVDQPQAGSQQVQPASLPSLPVVYTQGWATPGSLWIEVGRFTQRSYAAIEASRAGGTVNYASDNNGPGWVVRVGPFSGVADADAALDHALALGLTGAHIVVE</sequence>
<dbReference type="Pfam" id="PF03330">
    <property type="entry name" value="DPBB_1"/>
    <property type="match status" value="1"/>
</dbReference>
<dbReference type="PANTHER" id="PTHR34183:SF8">
    <property type="entry name" value="ENDOLYTIC PEPTIDOGLYCAN TRANSGLYCOSYLASE RLPA-RELATED"/>
    <property type="match status" value="1"/>
</dbReference>
<dbReference type="AlphaFoldDB" id="A0AB33IGF1"/>
<proteinExistence type="predicted"/>
<evidence type="ECO:0000313" key="3">
    <source>
        <dbReference type="EMBL" id="BCK74929.1"/>
    </source>
</evidence>
<dbReference type="InterPro" id="IPR009009">
    <property type="entry name" value="RlpA-like_DPBB"/>
</dbReference>
<name>A0AB33IGF1_ACEAC</name>
<dbReference type="PANTHER" id="PTHR34183">
    <property type="entry name" value="ENDOLYTIC PEPTIDOGLYCAN TRANSGLYCOSYLASE RLPA"/>
    <property type="match status" value="1"/>
</dbReference>
<dbReference type="EMBL" id="AP023410">
    <property type="protein sequence ID" value="BCK74929.1"/>
    <property type="molecule type" value="Genomic_DNA"/>
</dbReference>
<dbReference type="InterPro" id="IPR036908">
    <property type="entry name" value="RlpA-like_sf"/>
</dbReference>
<keyword evidence="4" id="KW-1185">Reference proteome</keyword>
<evidence type="ECO:0000259" key="1">
    <source>
        <dbReference type="Pfam" id="PF03330"/>
    </source>
</evidence>
<dbReference type="InterPro" id="IPR036680">
    <property type="entry name" value="SPOR-like_sf"/>
</dbReference>
<dbReference type="PROSITE" id="PS51257">
    <property type="entry name" value="PROKAR_LIPOPROTEIN"/>
    <property type="match status" value="1"/>
</dbReference>